<dbReference type="InterPro" id="IPR029068">
    <property type="entry name" value="Glyas_Bleomycin-R_OHBP_Dase"/>
</dbReference>
<dbReference type="AlphaFoldDB" id="A0A9P4WKE5"/>
<dbReference type="OrthoDB" id="2338662at2759"/>
<evidence type="ECO:0000313" key="4">
    <source>
        <dbReference type="Proteomes" id="UP000758155"/>
    </source>
</evidence>
<comment type="caution">
    <text evidence="3">The sequence shown here is derived from an EMBL/GenBank/DDBJ whole genome shotgun (WGS) entry which is preliminary data.</text>
</comment>
<proteinExistence type="predicted"/>
<reference evidence="3" key="1">
    <citation type="submission" date="2019-04" db="EMBL/GenBank/DDBJ databases">
        <title>Sequencing of skin fungus with MAO and IRED activity.</title>
        <authorList>
            <person name="Marsaioli A.J."/>
            <person name="Bonatto J.M.C."/>
            <person name="Reis Junior O."/>
        </authorList>
    </citation>
    <scope>NUCLEOTIDE SEQUENCE</scope>
    <source>
        <strain evidence="3">28M1</strain>
    </source>
</reference>
<sequence>MADASSLKATAVPIMQAHLRIARPTRSISSLLPFYTSGLGFEVVSSFERHAGFNGVMLGHPLLPYHLEFTEEEGHDPGRAPSQENLLVFYLPKKEAWDAATVKMEGAGLEPAKSYNPYWDASGKGKTYEDADGYRVVLWNGEWEPFKSYTDQS</sequence>
<evidence type="ECO:0008006" key="5">
    <source>
        <dbReference type="Google" id="ProtNLM"/>
    </source>
</evidence>
<evidence type="ECO:0000313" key="3">
    <source>
        <dbReference type="EMBL" id="KAF3035116.1"/>
    </source>
</evidence>
<feature type="domain" description="YycE-like N-terminal" evidence="1">
    <location>
        <begin position="19"/>
        <end position="70"/>
    </location>
</feature>
<dbReference type="Pfam" id="PF22658">
    <property type="entry name" value="YycE-like_N"/>
    <property type="match status" value="1"/>
</dbReference>
<dbReference type="Gene3D" id="3.10.180.10">
    <property type="entry name" value="2,3-Dihydroxybiphenyl 1,2-Dioxygenase, domain 1"/>
    <property type="match status" value="1"/>
</dbReference>
<organism evidence="3 4">
    <name type="scientific">Didymella heteroderae</name>
    <dbReference type="NCBI Taxonomy" id="1769908"/>
    <lineage>
        <taxon>Eukaryota</taxon>
        <taxon>Fungi</taxon>
        <taxon>Dikarya</taxon>
        <taxon>Ascomycota</taxon>
        <taxon>Pezizomycotina</taxon>
        <taxon>Dothideomycetes</taxon>
        <taxon>Pleosporomycetidae</taxon>
        <taxon>Pleosporales</taxon>
        <taxon>Pleosporineae</taxon>
        <taxon>Didymellaceae</taxon>
        <taxon>Didymella</taxon>
    </lineage>
</organism>
<keyword evidence="4" id="KW-1185">Reference proteome</keyword>
<accession>A0A9P4WKE5</accession>
<dbReference type="Pfam" id="PF22659">
    <property type="entry name" value="YycE-like_C"/>
    <property type="match status" value="1"/>
</dbReference>
<dbReference type="InterPro" id="IPR058998">
    <property type="entry name" value="YycE-like_N"/>
</dbReference>
<dbReference type="SUPFAM" id="SSF54593">
    <property type="entry name" value="Glyoxalase/Bleomycin resistance protein/Dihydroxybiphenyl dioxygenase"/>
    <property type="match status" value="1"/>
</dbReference>
<feature type="domain" description="YycE-like C-terminal" evidence="2">
    <location>
        <begin position="84"/>
        <end position="140"/>
    </location>
</feature>
<evidence type="ECO:0000259" key="2">
    <source>
        <dbReference type="Pfam" id="PF22659"/>
    </source>
</evidence>
<protein>
    <recommendedName>
        <fullName evidence="5">VOC domain-containing protein</fullName>
    </recommendedName>
</protein>
<gene>
    <name evidence="3" type="ORF">E8E12_005209</name>
</gene>
<dbReference type="CDD" id="cd06587">
    <property type="entry name" value="VOC"/>
    <property type="match status" value="1"/>
</dbReference>
<name>A0A9P4WKE5_9PLEO</name>
<evidence type="ECO:0000259" key="1">
    <source>
        <dbReference type="Pfam" id="PF22658"/>
    </source>
</evidence>
<dbReference type="Proteomes" id="UP000758155">
    <property type="component" value="Unassembled WGS sequence"/>
</dbReference>
<dbReference type="EMBL" id="SWKV01000061">
    <property type="protein sequence ID" value="KAF3035116.1"/>
    <property type="molecule type" value="Genomic_DNA"/>
</dbReference>
<dbReference type="InterPro" id="IPR058997">
    <property type="entry name" value="YycE-like_C"/>
</dbReference>